<keyword evidence="4" id="KW-0804">Transcription</keyword>
<accession>A0ABP8PM55</accession>
<dbReference type="Gene3D" id="1.10.10.60">
    <property type="entry name" value="Homeodomain-like"/>
    <property type="match status" value="1"/>
</dbReference>
<dbReference type="RefSeq" id="WP_329253883.1">
    <property type="nucleotide sequence ID" value="NZ_BAABHF010000013.1"/>
</dbReference>
<gene>
    <name evidence="7" type="ORF">GCM10023191_017190</name>
</gene>
<dbReference type="InterPro" id="IPR050109">
    <property type="entry name" value="HTH-type_TetR-like_transc_reg"/>
</dbReference>
<evidence type="ECO:0000313" key="7">
    <source>
        <dbReference type="EMBL" id="GAA4488193.1"/>
    </source>
</evidence>
<dbReference type="Pfam" id="PF02909">
    <property type="entry name" value="TetR_C_1"/>
    <property type="match status" value="1"/>
</dbReference>
<evidence type="ECO:0000256" key="4">
    <source>
        <dbReference type="ARBA" id="ARBA00023163"/>
    </source>
</evidence>
<name>A0ABP8PM55_9ACTN</name>
<dbReference type="PANTHER" id="PTHR30055:SF151">
    <property type="entry name" value="TRANSCRIPTIONAL REGULATORY PROTEIN"/>
    <property type="match status" value="1"/>
</dbReference>
<dbReference type="InterPro" id="IPR001647">
    <property type="entry name" value="HTH_TetR"/>
</dbReference>
<dbReference type="PROSITE" id="PS01081">
    <property type="entry name" value="HTH_TETR_1"/>
    <property type="match status" value="1"/>
</dbReference>
<dbReference type="PANTHER" id="PTHR30055">
    <property type="entry name" value="HTH-TYPE TRANSCRIPTIONAL REGULATOR RUTR"/>
    <property type="match status" value="1"/>
</dbReference>
<dbReference type="PROSITE" id="PS50977">
    <property type="entry name" value="HTH_TETR_2"/>
    <property type="match status" value="1"/>
</dbReference>
<dbReference type="InterPro" id="IPR003012">
    <property type="entry name" value="Tet_transcr_reg_TetR"/>
</dbReference>
<dbReference type="PRINTS" id="PR00400">
    <property type="entry name" value="TETREPRESSOR"/>
</dbReference>
<dbReference type="Proteomes" id="UP001500503">
    <property type="component" value="Unassembled WGS sequence"/>
</dbReference>
<evidence type="ECO:0000259" key="6">
    <source>
        <dbReference type="PROSITE" id="PS50977"/>
    </source>
</evidence>
<dbReference type="PRINTS" id="PR00455">
    <property type="entry name" value="HTHTETR"/>
</dbReference>
<reference evidence="8" key="1">
    <citation type="journal article" date="2019" name="Int. J. Syst. Evol. Microbiol.">
        <title>The Global Catalogue of Microorganisms (GCM) 10K type strain sequencing project: providing services to taxonomists for standard genome sequencing and annotation.</title>
        <authorList>
            <consortium name="The Broad Institute Genomics Platform"/>
            <consortium name="The Broad Institute Genome Sequencing Center for Infectious Disease"/>
            <person name="Wu L."/>
            <person name="Ma J."/>
        </authorList>
    </citation>
    <scope>NUCLEOTIDE SEQUENCE [LARGE SCALE GENOMIC DNA]</scope>
    <source>
        <strain evidence="8">JCM 17933</strain>
    </source>
</reference>
<dbReference type="InterPro" id="IPR036271">
    <property type="entry name" value="Tet_transcr_reg_TetR-rel_C_sf"/>
</dbReference>
<keyword evidence="2" id="KW-0805">Transcription regulation</keyword>
<proteinExistence type="predicted"/>
<keyword evidence="8" id="KW-1185">Reference proteome</keyword>
<dbReference type="InterPro" id="IPR004111">
    <property type="entry name" value="Repressor_TetR_C"/>
</dbReference>
<evidence type="ECO:0000256" key="2">
    <source>
        <dbReference type="ARBA" id="ARBA00023015"/>
    </source>
</evidence>
<dbReference type="InterPro" id="IPR023772">
    <property type="entry name" value="DNA-bd_HTH_TetR-type_CS"/>
</dbReference>
<dbReference type="EMBL" id="BAABHF010000013">
    <property type="protein sequence ID" value="GAA4488193.1"/>
    <property type="molecule type" value="Genomic_DNA"/>
</dbReference>
<dbReference type="SUPFAM" id="SSF48498">
    <property type="entry name" value="Tetracyclin repressor-like, C-terminal domain"/>
    <property type="match status" value="1"/>
</dbReference>
<dbReference type="Pfam" id="PF00440">
    <property type="entry name" value="TetR_N"/>
    <property type="match status" value="1"/>
</dbReference>
<sequence length="244" mass="26887">MPRDTDPITSSVWVRPSRARRGEQPTLSREQIVRAAIELLDAEGLSGLSMRRLGAKLGAGATSVYWYVANKDELLELALDEAMGQVELPDPAVADWRSAVGDVVRSVRTVILRHTWMAGLYGIHPAIGPQAMRLSDRLIGVLTAAGFANLDMAYASSLLMSHAFGSAVMDVAMHTATALAGKDANDLVRQLEPYMDRIAGEYPHYAKWWAQNKGADMERMREDGFEFGLQRLLDGLESWLRSDA</sequence>
<protein>
    <submittedName>
        <fullName evidence="7">TetR/AcrR family transcriptional regulator</fullName>
    </submittedName>
</protein>
<feature type="DNA-binding region" description="H-T-H motif" evidence="5">
    <location>
        <begin position="49"/>
        <end position="68"/>
    </location>
</feature>
<evidence type="ECO:0000256" key="3">
    <source>
        <dbReference type="ARBA" id="ARBA00023125"/>
    </source>
</evidence>
<keyword evidence="1" id="KW-0678">Repressor</keyword>
<evidence type="ECO:0000313" key="8">
    <source>
        <dbReference type="Proteomes" id="UP001500503"/>
    </source>
</evidence>
<organism evidence="7 8">
    <name type="scientific">Actinoallomurus oryzae</name>
    <dbReference type="NCBI Taxonomy" id="502180"/>
    <lineage>
        <taxon>Bacteria</taxon>
        <taxon>Bacillati</taxon>
        <taxon>Actinomycetota</taxon>
        <taxon>Actinomycetes</taxon>
        <taxon>Streptosporangiales</taxon>
        <taxon>Thermomonosporaceae</taxon>
        <taxon>Actinoallomurus</taxon>
    </lineage>
</organism>
<keyword evidence="3 5" id="KW-0238">DNA-binding</keyword>
<feature type="domain" description="HTH tetR-type" evidence="6">
    <location>
        <begin position="26"/>
        <end position="86"/>
    </location>
</feature>
<evidence type="ECO:0000256" key="1">
    <source>
        <dbReference type="ARBA" id="ARBA00022491"/>
    </source>
</evidence>
<dbReference type="Gene3D" id="1.10.357.10">
    <property type="entry name" value="Tetracycline Repressor, domain 2"/>
    <property type="match status" value="1"/>
</dbReference>
<dbReference type="SUPFAM" id="SSF46689">
    <property type="entry name" value="Homeodomain-like"/>
    <property type="match status" value="1"/>
</dbReference>
<evidence type="ECO:0000256" key="5">
    <source>
        <dbReference type="PROSITE-ProRule" id="PRU00335"/>
    </source>
</evidence>
<comment type="caution">
    <text evidence="7">The sequence shown here is derived from an EMBL/GenBank/DDBJ whole genome shotgun (WGS) entry which is preliminary data.</text>
</comment>
<dbReference type="InterPro" id="IPR009057">
    <property type="entry name" value="Homeodomain-like_sf"/>
</dbReference>